<sequence>MPDVSELIAALTAATDQMEDAARGEDWELVAHLQKRRRVLIESLSERLAQEPLTEDESERIETIRQQESLVAALANARLEELRQVLAEFPEVQTPRLSRMERAYRDGMG</sequence>
<organism evidence="6 7">
    <name type="scientific">Caldichromatium japonicum</name>
    <dbReference type="NCBI Taxonomy" id="2699430"/>
    <lineage>
        <taxon>Bacteria</taxon>
        <taxon>Pseudomonadati</taxon>
        <taxon>Pseudomonadota</taxon>
        <taxon>Gammaproteobacteria</taxon>
        <taxon>Chromatiales</taxon>
        <taxon>Chromatiaceae</taxon>
        <taxon>Caldichromatium</taxon>
    </lineage>
</organism>
<dbReference type="RefSeq" id="WP_166269376.1">
    <property type="nucleotide sequence ID" value="NZ_CP048029.1"/>
</dbReference>
<keyword evidence="3" id="KW-1005">Bacterial flagellum biogenesis</keyword>
<name>A0A6G7V9U7_9GAMM</name>
<dbReference type="Pfam" id="PF05400">
    <property type="entry name" value="FliT"/>
    <property type="match status" value="1"/>
</dbReference>
<evidence type="ECO:0000256" key="5">
    <source>
        <dbReference type="ARBA" id="ARBA00093797"/>
    </source>
</evidence>
<dbReference type="AlphaFoldDB" id="A0A6G7V9U7"/>
<accession>A0A6G7V9U7</accession>
<dbReference type="Gene3D" id="1.20.58.380">
    <property type="entry name" value="Flagellar protein flit"/>
    <property type="match status" value="1"/>
</dbReference>
<keyword evidence="6" id="KW-0282">Flagellum</keyword>
<keyword evidence="7" id="KW-1185">Reference proteome</keyword>
<protein>
    <recommendedName>
        <fullName evidence="5">Flagellar protein FliT</fullName>
    </recommendedName>
</protein>
<evidence type="ECO:0000256" key="2">
    <source>
        <dbReference type="ARBA" id="ARBA00022490"/>
    </source>
</evidence>
<evidence type="ECO:0000256" key="1">
    <source>
        <dbReference type="ARBA" id="ARBA00004514"/>
    </source>
</evidence>
<gene>
    <name evidence="6" type="ORF">GWK36_01215</name>
</gene>
<dbReference type="Proteomes" id="UP000502699">
    <property type="component" value="Chromosome"/>
</dbReference>
<dbReference type="EMBL" id="CP048029">
    <property type="protein sequence ID" value="QIK36843.1"/>
    <property type="molecule type" value="Genomic_DNA"/>
</dbReference>
<keyword evidence="6" id="KW-0966">Cell projection</keyword>
<comment type="subcellular location">
    <subcellularLocation>
        <location evidence="1">Cytoplasm</location>
        <location evidence="1">Cytosol</location>
    </subcellularLocation>
</comment>
<dbReference type="KEGG" id="cjap:GWK36_01215"/>
<proteinExistence type="predicted"/>
<keyword evidence="6" id="KW-0969">Cilium</keyword>
<evidence type="ECO:0000256" key="3">
    <source>
        <dbReference type="ARBA" id="ARBA00022795"/>
    </source>
</evidence>
<keyword evidence="4" id="KW-0143">Chaperone</keyword>
<reference evidence="7" key="1">
    <citation type="submission" date="2020-01" db="EMBL/GenBank/DDBJ databases">
        <title>Caldichromatium gen. nov., sp. nov., a thermophilic purple sulfur bacterium member of the family Chromatiaceae isolated from Nakabusa hot spring, Japan.</title>
        <authorList>
            <person name="Saini M.K."/>
            <person name="Hanada S."/>
            <person name="Tank M."/>
        </authorList>
    </citation>
    <scope>NUCLEOTIDE SEQUENCE [LARGE SCALE GENOMIC DNA]</scope>
    <source>
        <strain evidence="7">No.7</strain>
    </source>
</reference>
<evidence type="ECO:0000256" key="4">
    <source>
        <dbReference type="ARBA" id="ARBA00023186"/>
    </source>
</evidence>
<evidence type="ECO:0000313" key="6">
    <source>
        <dbReference type="EMBL" id="QIK36843.1"/>
    </source>
</evidence>
<dbReference type="InterPro" id="IPR008622">
    <property type="entry name" value="FliT"/>
</dbReference>
<evidence type="ECO:0000313" key="7">
    <source>
        <dbReference type="Proteomes" id="UP000502699"/>
    </source>
</evidence>
<keyword evidence="2" id="KW-0963">Cytoplasm</keyword>
<dbReference type="GO" id="GO:0044781">
    <property type="term" value="P:bacterial-type flagellum organization"/>
    <property type="evidence" value="ECO:0007669"/>
    <property type="project" value="UniProtKB-KW"/>
</dbReference>